<dbReference type="EMBL" id="AAPJ01000001">
    <property type="protein sequence ID" value="EAS51679.1"/>
    <property type="molecule type" value="Genomic_DNA"/>
</dbReference>
<proteinExistence type="predicted"/>
<reference evidence="2 3" key="1">
    <citation type="journal article" date="2008" name="Appl. Environ. Microbiol.">
        <title>Genomic insights into Mn(II) oxidation by the marine alphaproteobacterium Aurantimonas sp. strain SI85-9A1.</title>
        <authorList>
            <person name="Dick G.J."/>
            <person name="Podell S."/>
            <person name="Johnson H.A."/>
            <person name="Rivera-Espinoza Y."/>
            <person name="Bernier-Latmani R."/>
            <person name="McCarthy J.K."/>
            <person name="Torpey J.W."/>
            <person name="Clement B.G."/>
            <person name="Gaasterland T."/>
            <person name="Tebo B.M."/>
        </authorList>
    </citation>
    <scope>NUCLEOTIDE SEQUENCE [LARGE SCALE GENOMIC DNA]</scope>
    <source>
        <strain evidence="2 3">SI85-9A1</strain>
    </source>
</reference>
<dbReference type="Proteomes" id="UP000000321">
    <property type="component" value="Unassembled WGS sequence"/>
</dbReference>
<comment type="caution">
    <text evidence="2">The sequence shown here is derived from an EMBL/GenBank/DDBJ whole genome shotgun (WGS) entry which is preliminary data.</text>
</comment>
<keyword evidence="1" id="KW-1133">Transmembrane helix</keyword>
<dbReference type="RefSeq" id="WP_009210317.1">
    <property type="nucleotide sequence ID" value="NZ_BBWP01000002.1"/>
</dbReference>
<feature type="transmembrane region" description="Helical" evidence="1">
    <location>
        <begin position="6"/>
        <end position="29"/>
    </location>
</feature>
<organism evidence="2 3">
    <name type="scientific">Aurantimonas manganoxydans (strain ATCC BAA-1229 / DSM 21871 / SI85-9A1)</name>
    <dbReference type="NCBI Taxonomy" id="287752"/>
    <lineage>
        <taxon>Bacteria</taxon>
        <taxon>Pseudomonadati</taxon>
        <taxon>Pseudomonadota</taxon>
        <taxon>Alphaproteobacteria</taxon>
        <taxon>Hyphomicrobiales</taxon>
        <taxon>Aurantimonadaceae</taxon>
        <taxon>Aurantimonas</taxon>
    </lineage>
</organism>
<dbReference type="AlphaFoldDB" id="Q1YLQ2"/>
<dbReference type="HOGENOM" id="CLU_1433043_0_0_5"/>
<name>Q1YLQ2_AURMS</name>
<keyword evidence="1" id="KW-0812">Transmembrane</keyword>
<gene>
    <name evidence="2" type="ORF">SI859A1_02495</name>
</gene>
<protein>
    <submittedName>
        <fullName evidence="2">Uncharacterized protein</fullName>
    </submittedName>
</protein>
<dbReference type="BioCyc" id="AURANTIMONAS:SI859A1_02495-MONOMER"/>
<sequence>MPADYGVALVGFIGAIIGAAASFAGQWWLRHLSDQKETQALASALSAEIEGYVSLMERRNHVTGVREMAIRARQGHAIDLGSLMTSKEIDSEPFPVMHAHLDRIGLLGRYAGRLLQFYWLIYGVRMTIIANCEGKHAGWTPEQIASLIDRECDVWDEAMAKGRTLCRELNRIAMPSSLLSKLSKRSICG</sequence>
<evidence type="ECO:0000313" key="3">
    <source>
        <dbReference type="Proteomes" id="UP000000321"/>
    </source>
</evidence>
<evidence type="ECO:0000256" key="1">
    <source>
        <dbReference type="SAM" id="Phobius"/>
    </source>
</evidence>
<accession>Q1YLQ2</accession>
<keyword evidence="1" id="KW-0472">Membrane</keyword>
<evidence type="ECO:0000313" key="2">
    <source>
        <dbReference type="EMBL" id="EAS51679.1"/>
    </source>
</evidence>
<keyword evidence="3" id="KW-1185">Reference proteome</keyword>